<dbReference type="Proteomes" id="UP001596306">
    <property type="component" value="Unassembled WGS sequence"/>
</dbReference>
<dbReference type="PROSITE" id="PS01071">
    <property type="entry name" value="GRPE"/>
    <property type="match status" value="1"/>
</dbReference>
<evidence type="ECO:0000313" key="7">
    <source>
        <dbReference type="EMBL" id="MFC6356170.1"/>
    </source>
</evidence>
<keyword evidence="8" id="KW-1185">Reference proteome</keyword>
<dbReference type="Gene3D" id="3.90.20.20">
    <property type="match status" value="1"/>
</dbReference>
<comment type="subunit">
    <text evidence="3">Homodimer.</text>
</comment>
<gene>
    <name evidence="3" type="primary">grpE</name>
    <name evidence="7" type="ORF">ACFQB0_08625</name>
</gene>
<keyword evidence="3" id="KW-0963">Cytoplasm</keyword>
<sequence length="217" mass="23445">MSEQNHDPSTGSGEPDPETGEVRQPDADGADESVPAPEGEESESAEADGLADDGYEGPDVETSLSEADLSFLSGQSSAEDLAEQHLHDLKRVTAEYANYRKRTEANREVERERAIGEAVRVLLPVLDDLDRAEKHGDLESDAPFATIAAKLRSSIERLGLTPFGNVGDLFDHNIHEAIFQQPSDEVEAEIVADVVETGYYLGSTMLRAAKVVVKVPA</sequence>
<evidence type="ECO:0000256" key="3">
    <source>
        <dbReference type="HAMAP-Rule" id="MF_01151"/>
    </source>
</evidence>
<dbReference type="InterPro" id="IPR013805">
    <property type="entry name" value="GrpE_CC"/>
</dbReference>
<feature type="compositionally biased region" description="Acidic residues" evidence="6">
    <location>
        <begin position="38"/>
        <end position="59"/>
    </location>
</feature>
<name>A0ABW1VHP0_9MICO</name>
<comment type="function">
    <text evidence="3 4">Participates actively in the response to hyperosmotic and heat shock by preventing the aggregation of stress-denatured proteins, in association with DnaK and GrpE. It is the nucleotide exchange factor for DnaK and may function as a thermosensor. Unfolded proteins bind initially to DnaJ; upon interaction with the DnaJ-bound protein, DnaK hydrolyzes its bound ATP, resulting in the formation of a stable complex. GrpE releases ADP from DnaK; ATP binding to DnaK triggers the release of the substrate protein, thus completing the reaction cycle. Several rounds of ATP-dependent interactions between DnaJ, DnaK and GrpE are required for fully efficient folding.</text>
</comment>
<evidence type="ECO:0000256" key="6">
    <source>
        <dbReference type="SAM" id="MobiDB-lite"/>
    </source>
</evidence>
<dbReference type="HAMAP" id="MF_01151">
    <property type="entry name" value="GrpE"/>
    <property type="match status" value="1"/>
</dbReference>
<dbReference type="InterPro" id="IPR000740">
    <property type="entry name" value="GrpE"/>
</dbReference>
<reference evidence="8" key="1">
    <citation type="journal article" date="2019" name="Int. J. Syst. Evol. Microbiol.">
        <title>The Global Catalogue of Microorganisms (GCM) 10K type strain sequencing project: providing services to taxonomists for standard genome sequencing and annotation.</title>
        <authorList>
            <consortium name="The Broad Institute Genomics Platform"/>
            <consortium name="The Broad Institute Genome Sequencing Center for Infectious Disease"/>
            <person name="Wu L."/>
            <person name="Ma J."/>
        </authorList>
    </citation>
    <scope>NUCLEOTIDE SEQUENCE [LARGE SCALE GENOMIC DNA]</scope>
    <source>
        <strain evidence="8">CCUG 43304</strain>
    </source>
</reference>
<dbReference type="Gene3D" id="2.30.22.10">
    <property type="entry name" value="Head domain of nucleotide exchange factor GrpE"/>
    <property type="match status" value="1"/>
</dbReference>
<dbReference type="InterPro" id="IPR009012">
    <property type="entry name" value="GrpE_head"/>
</dbReference>
<dbReference type="RefSeq" id="WP_386730222.1">
    <property type="nucleotide sequence ID" value="NZ_JBHSTP010000002.1"/>
</dbReference>
<proteinExistence type="inferred from homology"/>
<evidence type="ECO:0000256" key="1">
    <source>
        <dbReference type="ARBA" id="ARBA00009054"/>
    </source>
</evidence>
<evidence type="ECO:0000313" key="8">
    <source>
        <dbReference type="Proteomes" id="UP001596306"/>
    </source>
</evidence>
<dbReference type="PRINTS" id="PR00773">
    <property type="entry name" value="GRPEPROTEIN"/>
</dbReference>
<dbReference type="SUPFAM" id="SSF51064">
    <property type="entry name" value="Head domain of nucleotide exchange factor GrpE"/>
    <property type="match status" value="1"/>
</dbReference>
<dbReference type="PANTHER" id="PTHR21237:SF23">
    <property type="entry name" value="GRPE PROTEIN HOMOLOG, MITOCHONDRIAL"/>
    <property type="match status" value="1"/>
</dbReference>
<comment type="similarity">
    <text evidence="1 3 5">Belongs to the GrpE family.</text>
</comment>
<dbReference type="SUPFAM" id="SSF58014">
    <property type="entry name" value="Coiled-coil domain of nucleotide exchange factor GrpE"/>
    <property type="match status" value="1"/>
</dbReference>
<comment type="subcellular location">
    <subcellularLocation>
        <location evidence="3">Cytoplasm</location>
    </subcellularLocation>
</comment>
<keyword evidence="2 3" id="KW-0143">Chaperone</keyword>
<dbReference type="EMBL" id="JBHSTP010000002">
    <property type="protein sequence ID" value="MFC6356170.1"/>
    <property type="molecule type" value="Genomic_DNA"/>
</dbReference>
<organism evidence="7 8">
    <name type="scientific">Luethyella okanaganae</name>
    <dbReference type="NCBI Taxonomy" id="69372"/>
    <lineage>
        <taxon>Bacteria</taxon>
        <taxon>Bacillati</taxon>
        <taxon>Actinomycetota</taxon>
        <taxon>Actinomycetes</taxon>
        <taxon>Micrococcales</taxon>
        <taxon>Microbacteriaceae</taxon>
        <taxon>Luethyella</taxon>
    </lineage>
</organism>
<dbReference type="PANTHER" id="PTHR21237">
    <property type="entry name" value="GRPE PROTEIN"/>
    <property type="match status" value="1"/>
</dbReference>
<evidence type="ECO:0000256" key="2">
    <source>
        <dbReference type="ARBA" id="ARBA00023186"/>
    </source>
</evidence>
<protein>
    <recommendedName>
        <fullName evidence="3 4">Protein GrpE</fullName>
    </recommendedName>
    <alternativeName>
        <fullName evidence="3">HSP-70 cofactor</fullName>
    </alternativeName>
</protein>
<feature type="region of interest" description="Disordered" evidence="6">
    <location>
        <begin position="1"/>
        <end position="61"/>
    </location>
</feature>
<evidence type="ECO:0000256" key="4">
    <source>
        <dbReference type="RuleBase" id="RU000639"/>
    </source>
</evidence>
<comment type="caution">
    <text evidence="7">The sequence shown here is derived from an EMBL/GenBank/DDBJ whole genome shotgun (WGS) entry which is preliminary data.</text>
</comment>
<evidence type="ECO:0000256" key="5">
    <source>
        <dbReference type="RuleBase" id="RU004478"/>
    </source>
</evidence>
<dbReference type="Pfam" id="PF01025">
    <property type="entry name" value="GrpE"/>
    <property type="match status" value="1"/>
</dbReference>
<accession>A0ABW1VHP0</accession>
<dbReference type="CDD" id="cd00446">
    <property type="entry name" value="GrpE"/>
    <property type="match status" value="1"/>
</dbReference>
<keyword evidence="3 4" id="KW-0346">Stress response</keyword>